<accession>A0ABV9REP0</accession>
<sequence length="185" mass="19344">MSSPLSLVVCGAPLASRADEVARALVGAGWSVSAGVTESGTGWIDADTLSEASEAPASTRRRQPDEQRRESRPEHVVAFPLTFNTANKIARGVMDNHVTGTLCDALGTGATIVSVLFVNDRLWAHPAWASTLDTLTSAGVVFLDPRSGRPGPPVPVRSGTGGDVVAGFDPEWVVRALQSRRAATA</sequence>
<dbReference type="RefSeq" id="WP_274188729.1">
    <property type="nucleotide sequence ID" value="NZ_BAABHN010000012.1"/>
</dbReference>
<feature type="region of interest" description="Disordered" evidence="1">
    <location>
        <begin position="46"/>
        <end position="74"/>
    </location>
</feature>
<protein>
    <submittedName>
        <fullName evidence="3">Flavoprotein</fullName>
    </submittedName>
</protein>
<dbReference type="Gene3D" id="3.40.50.1950">
    <property type="entry name" value="Flavin prenyltransferase-like"/>
    <property type="match status" value="1"/>
</dbReference>
<name>A0ABV9REP0_9PSEU</name>
<evidence type="ECO:0000259" key="2">
    <source>
        <dbReference type="Pfam" id="PF02441"/>
    </source>
</evidence>
<gene>
    <name evidence="3" type="ORF">ACFPEL_06365</name>
</gene>
<reference evidence="4" key="1">
    <citation type="journal article" date="2019" name="Int. J. Syst. Evol. Microbiol.">
        <title>The Global Catalogue of Microorganisms (GCM) 10K type strain sequencing project: providing services to taxonomists for standard genome sequencing and annotation.</title>
        <authorList>
            <consortium name="The Broad Institute Genomics Platform"/>
            <consortium name="The Broad Institute Genome Sequencing Center for Infectious Disease"/>
            <person name="Wu L."/>
            <person name="Ma J."/>
        </authorList>
    </citation>
    <scope>NUCLEOTIDE SEQUENCE [LARGE SCALE GENOMIC DNA]</scope>
    <source>
        <strain evidence="4">CCUG 50347</strain>
    </source>
</reference>
<evidence type="ECO:0000313" key="3">
    <source>
        <dbReference type="EMBL" id="MFC4832029.1"/>
    </source>
</evidence>
<dbReference type="EMBL" id="JBHSIM010000012">
    <property type="protein sequence ID" value="MFC4832029.1"/>
    <property type="molecule type" value="Genomic_DNA"/>
</dbReference>
<dbReference type="Proteomes" id="UP001595909">
    <property type="component" value="Unassembled WGS sequence"/>
</dbReference>
<proteinExistence type="predicted"/>
<feature type="domain" description="Flavoprotein" evidence="2">
    <location>
        <begin position="6"/>
        <end position="102"/>
    </location>
</feature>
<dbReference type="InterPro" id="IPR003382">
    <property type="entry name" value="Flavoprotein"/>
</dbReference>
<feature type="compositionally biased region" description="Basic and acidic residues" evidence="1">
    <location>
        <begin position="62"/>
        <end position="74"/>
    </location>
</feature>
<dbReference type="Pfam" id="PF02441">
    <property type="entry name" value="Flavoprotein"/>
    <property type="match status" value="1"/>
</dbReference>
<dbReference type="SUPFAM" id="SSF52507">
    <property type="entry name" value="Homo-oligomeric flavin-containing Cys decarboxylases, HFCD"/>
    <property type="match status" value="1"/>
</dbReference>
<evidence type="ECO:0000256" key="1">
    <source>
        <dbReference type="SAM" id="MobiDB-lite"/>
    </source>
</evidence>
<evidence type="ECO:0000313" key="4">
    <source>
        <dbReference type="Proteomes" id="UP001595909"/>
    </source>
</evidence>
<dbReference type="InterPro" id="IPR036551">
    <property type="entry name" value="Flavin_trans-like"/>
</dbReference>
<comment type="caution">
    <text evidence="3">The sequence shown here is derived from an EMBL/GenBank/DDBJ whole genome shotgun (WGS) entry which is preliminary data.</text>
</comment>
<keyword evidence="4" id="KW-1185">Reference proteome</keyword>
<organism evidence="3 4">
    <name type="scientific">Actinomycetospora chibensis</name>
    <dbReference type="NCBI Taxonomy" id="663606"/>
    <lineage>
        <taxon>Bacteria</taxon>
        <taxon>Bacillati</taxon>
        <taxon>Actinomycetota</taxon>
        <taxon>Actinomycetes</taxon>
        <taxon>Pseudonocardiales</taxon>
        <taxon>Pseudonocardiaceae</taxon>
        <taxon>Actinomycetospora</taxon>
    </lineage>
</organism>